<accession>A0ABD0KBN6</accession>
<evidence type="ECO:0000256" key="1">
    <source>
        <dbReference type="SAM" id="MobiDB-lite"/>
    </source>
</evidence>
<dbReference type="AlphaFoldDB" id="A0ABD0KBN6"/>
<feature type="region of interest" description="Disordered" evidence="1">
    <location>
        <begin position="514"/>
        <end position="537"/>
    </location>
</feature>
<protein>
    <submittedName>
        <fullName evidence="2">Uncharacterized protein</fullName>
    </submittedName>
</protein>
<reference evidence="2 3" key="1">
    <citation type="journal article" date="2023" name="Sci. Data">
        <title>Genome assembly of the Korean intertidal mud-creeper Batillaria attramentaria.</title>
        <authorList>
            <person name="Patra A.K."/>
            <person name="Ho P.T."/>
            <person name="Jun S."/>
            <person name="Lee S.J."/>
            <person name="Kim Y."/>
            <person name="Won Y.J."/>
        </authorList>
    </citation>
    <scope>NUCLEOTIDE SEQUENCE [LARGE SCALE GENOMIC DNA]</scope>
    <source>
        <strain evidence="2">Wonlab-2016</strain>
    </source>
</reference>
<gene>
    <name evidence="2" type="ORF">BaRGS_00024256</name>
</gene>
<sequence>MIGIGPVESTRTDADQAKPRSAETDRLAAAQSRNLARLSSKNVKPVAFIQSQTSENVAFIQTKNMGNIDCLQSQTASNVAYVAPQYSGNVAYVSPQNAGGVSRVQAQNVGYITCSMQLQSGGNVACPQGQSVGNVACIRPHSVGSVVLQPNSVGNVACLQSQCVGNVLQPQNVGNVACLQSQCVGNVLQPPNVGNVACLQSQHVGNTACPQAQNVGKATRTIQPQRVGKADCGVLTPIPREVSELKRQEGRSPRRREIRRLVQNLVGNVESMVQNLHGIVEDLHDLLKEIDVVTDKIERQCEKRQKASRRGPSHESVPEVREGQDRAGCAGSQNKRDSKHHPVGSEAGHSPKVNHAPLREASKDESFHFANAQDVMPLYLSAASPCIEQSERMNVSEWSTQTLFSSQTSEPRDLAIQQPCDVILRAKNSGFCDADNSLDESSLHLSCNQPHSWTSQDCFQTQADSKASQRHANPCGSSHGQRLSYFKFSDSDESLPQILSSSTPKDAMEFKFWDDGSPPKPDRHFKESPNSGNMRLSPENSDRLFCIQDHPFHVKELGADIEAKDECPPDVGLQNWREKMERRTGSFDSLTPQMDWSYLGLTEHNGAESEARSTEEVEDAGAIYNYHNGYGVQPGFHQRLVAALPEWRPQQHHLPYWPSSDLSSIKSSDDEDDEETRSQTSPPFPRRSRIPRKLSETVSPLVSRKNYVVSRQTNTQKTVTFYGSTLNTPQSDVIPNSNTSMASSYSSVYENEMENRLEQLSGDERDASDFSDVEADAGSDVFERSVASRDSVDVAYNREVSTWKSYTMTHLDSDDVVSECTSDILNENVIESSTTNPGFDDVKHHYDDISYPALVY</sequence>
<proteinExistence type="predicted"/>
<feature type="compositionally biased region" description="Basic and acidic residues" evidence="1">
    <location>
        <begin position="312"/>
        <end position="325"/>
    </location>
</feature>
<organism evidence="2 3">
    <name type="scientific">Batillaria attramentaria</name>
    <dbReference type="NCBI Taxonomy" id="370345"/>
    <lineage>
        <taxon>Eukaryota</taxon>
        <taxon>Metazoa</taxon>
        <taxon>Spiralia</taxon>
        <taxon>Lophotrochozoa</taxon>
        <taxon>Mollusca</taxon>
        <taxon>Gastropoda</taxon>
        <taxon>Caenogastropoda</taxon>
        <taxon>Sorbeoconcha</taxon>
        <taxon>Cerithioidea</taxon>
        <taxon>Batillariidae</taxon>
        <taxon>Batillaria</taxon>
    </lineage>
</organism>
<comment type="caution">
    <text evidence="2">The sequence shown here is derived from an EMBL/GenBank/DDBJ whole genome shotgun (WGS) entry which is preliminary data.</text>
</comment>
<feature type="compositionally biased region" description="Basic and acidic residues" evidence="1">
    <location>
        <begin position="10"/>
        <end position="24"/>
    </location>
</feature>
<evidence type="ECO:0000313" key="3">
    <source>
        <dbReference type="Proteomes" id="UP001519460"/>
    </source>
</evidence>
<feature type="region of interest" description="Disordered" evidence="1">
    <location>
        <begin position="1"/>
        <end position="24"/>
    </location>
</feature>
<dbReference type="Proteomes" id="UP001519460">
    <property type="component" value="Unassembled WGS sequence"/>
</dbReference>
<keyword evidence="3" id="KW-1185">Reference proteome</keyword>
<evidence type="ECO:0000313" key="2">
    <source>
        <dbReference type="EMBL" id="KAK7484500.1"/>
    </source>
</evidence>
<name>A0ABD0KBN6_9CAEN</name>
<dbReference type="EMBL" id="JACVVK020000209">
    <property type="protein sequence ID" value="KAK7484500.1"/>
    <property type="molecule type" value="Genomic_DNA"/>
</dbReference>
<feature type="region of interest" description="Disordered" evidence="1">
    <location>
        <begin position="301"/>
        <end position="354"/>
    </location>
</feature>
<feature type="region of interest" description="Disordered" evidence="1">
    <location>
        <begin position="653"/>
        <end position="696"/>
    </location>
</feature>